<reference evidence="4 5" key="1">
    <citation type="submission" date="2024-10" db="EMBL/GenBank/DDBJ databases">
        <title>Updated reference genomes for cyclostephanoid diatoms.</title>
        <authorList>
            <person name="Roberts W.R."/>
            <person name="Alverson A.J."/>
        </authorList>
    </citation>
    <scope>NUCLEOTIDE SEQUENCE [LARGE SCALE GENOMIC DNA]</scope>
    <source>
        <strain evidence="4 5">AJA010-31</strain>
    </source>
</reference>
<dbReference type="InterPro" id="IPR002110">
    <property type="entry name" value="Ankyrin_rpt"/>
</dbReference>
<name>A0ABD3NB04_9STRA</name>
<dbReference type="Gene3D" id="1.25.40.20">
    <property type="entry name" value="Ankyrin repeat-containing domain"/>
    <property type="match status" value="1"/>
</dbReference>
<dbReference type="PANTHER" id="PTHR24186:SF50">
    <property type="entry name" value="ANKYRIN REPEAT-CONTAINING PROTEIN ITN1-LIKE ISOFORM X1"/>
    <property type="match status" value="1"/>
</dbReference>
<dbReference type="SMART" id="SM00248">
    <property type="entry name" value="ANK"/>
    <property type="match status" value="3"/>
</dbReference>
<dbReference type="AlphaFoldDB" id="A0ABD3NB04"/>
<keyword evidence="2" id="KW-0040">ANK repeat</keyword>
<keyword evidence="1" id="KW-0677">Repeat</keyword>
<proteinExistence type="predicted"/>
<evidence type="ECO:0000256" key="1">
    <source>
        <dbReference type="ARBA" id="ARBA00022737"/>
    </source>
</evidence>
<feature type="compositionally biased region" description="Basic and acidic residues" evidence="3">
    <location>
        <begin position="11"/>
        <end position="27"/>
    </location>
</feature>
<comment type="caution">
    <text evidence="4">The sequence shown here is derived from an EMBL/GenBank/DDBJ whole genome shotgun (WGS) entry which is preliminary data.</text>
</comment>
<dbReference type="InterPro" id="IPR036770">
    <property type="entry name" value="Ankyrin_rpt-contain_sf"/>
</dbReference>
<feature type="region of interest" description="Disordered" evidence="3">
    <location>
        <begin position="1"/>
        <end position="27"/>
    </location>
</feature>
<evidence type="ECO:0008006" key="6">
    <source>
        <dbReference type="Google" id="ProtNLM"/>
    </source>
</evidence>
<accession>A0ABD3NB04</accession>
<keyword evidence="5" id="KW-1185">Reference proteome</keyword>
<evidence type="ECO:0000313" key="5">
    <source>
        <dbReference type="Proteomes" id="UP001530400"/>
    </source>
</evidence>
<dbReference type="PANTHER" id="PTHR24186">
    <property type="entry name" value="PROTEIN PHOSPHATASE 1 REGULATORY SUBUNIT"/>
    <property type="match status" value="1"/>
</dbReference>
<dbReference type="Pfam" id="PF12796">
    <property type="entry name" value="Ank_2"/>
    <property type="match status" value="1"/>
</dbReference>
<evidence type="ECO:0000313" key="4">
    <source>
        <dbReference type="EMBL" id="KAL3773147.1"/>
    </source>
</evidence>
<organism evidence="4 5">
    <name type="scientific">Cyclotella atomus</name>
    <dbReference type="NCBI Taxonomy" id="382360"/>
    <lineage>
        <taxon>Eukaryota</taxon>
        <taxon>Sar</taxon>
        <taxon>Stramenopiles</taxon>
        <taxon>Ochrophyta</taxon>
        <taxon>Bacillariophyta</taxon>
        <taxon>Coscinodiscophyceae</taxon>
        <taxon>Thalassiosirophycidae</taxon>
        <taxon>Stephanodiscales</taxon>
        <taxon>Stephanodiscaceae</taxon>
        <taxon>Cyclotella</taxon>
    </lineage>
</organism>
<evidence type="ECO:0000256" key="2">
    <source>
        <dbReference type="ARBA" id="ARBA00023043"/>
    </source>
</evidence>
<dbReference type="SUPFAM" id="SSF48403">
    <property type="entry name" value="Ankyrin repeat"/>
    <property type="match status" value="1"/>
</dbReference>
<dbReference type="Proteomes" id="UP001530400">
    <property type="component" value="Unassembled WGS sequence"/>
</dbReference>
<evidence type="ECO:0000256" key="3">
    <source>
        <dbReference type="SAM" id="MobiDB-lite"/>
    </source>
</evidence>
<dbReference type="EMBL" id="JALLPJ020001246">
    <property type="protein sequence ID" value="KAL3773147.1"/>
    <property type="molecule type" value="Genomic_DNA"/>
</dbReference>
<sequence>MDSSNNSISPHRPDEHENADPFRHDAMPNQREHQIGPLQDVVQHRDEVMADAGGPPMLAALSMNGAALLDQSNHLLFIHQSVLQAQALQYQQMFETNMRMMQLIAQDPYFLQALYQNYFAADLVNVHQLPFANFNTLPTLSYPMFPLSPRQSITIGEPELQEHDYDPFGEARKPWGQRCLLYLVEERHWVEALQRISSHPHEVYQFGIQRRAPIHLACDHDAPAFLVQTLMDLWPEGAFMVGTSYMNPLHITCSSRNASNEIVHLLLAGCGNPLRITSAQDVDGDTPLHAACRCAAPIDVLATLLQTNPATVFVHDYEGLNPLLRLWVRYYVVLGEPIISNIQSASDLTPDLVEGWQKSLLLLQVMDTVVKTNESQGSATFRAVHCASALECPRCVLRISMILYPDQILTPDEHGRLPLHIATNAPVYRVHDLGGEGDGFPFNDAFDDDEINQRHEAHQQGKEVYNAKNYDDDGSPDNPLNEPSVIDILLSAAPTAAKIHDPSGRLPLHSAIGSGKGYYQGVHGLIEAYPAAMEFPDPVTNLYPFMLAATCGEGIKNVSTIFELMKLSPELIKMALTDDMDLKPKAR</sequence>
<protein>
    <recommendedName>
        <fullName evidence="6">Ankyrin</fullName>
    </recommendedName>
</protein>
<gene>
    <name evidence="4" type="ORF">ACHAWO_011815</name>
</gene>